<dbReference type="AlphaFoldDB" id="A0A4Y2KGQ3"/>
<accession>A0A4Y2KGQ3</accession>
<evidence type="ECO:0000313" key="2">
    <source>
        <dbReference type="EMBL" id="GBN01498.1"/>
    </source>
</evidence>
<dbReference type="Proteomes" id="UP000499080">
    <property type="component" value="Unassembled WGS sequence"/>
</dbReference>
<gene>
    <name evidence="2" type="ORF">AVEN_20697_1</name>
</gene>
<sequence length="88" mass="9940">MKRTTPELAPPLQTSAPHQREDVWPPTYDLTCPIRDRSSVEFQLSDPEVKTLPLGHHSLIKVRIIKETAAPCLNILVTDKRPAVMTEI</sequence>
<proteinExistence type="predicted"/>
<reference evidence="2 3" key="1">
    <citation type="journal article" date="2019" name="Sci. Rep.">
        <title>Orb-weaving spider Araneus ventricosus genome elucidates the spidroin gene catalogue.</title>
        <authorList>
            <person name="Kono N."/>
            <person name="Nakamura H."/>
            <person name="Ohtoshi R."/>
            <person name="Moran D.A.P."/>
            <person name="Shinohara A."/>
            <person name="Yoshida Y."/>
            <person name="Fujiwara M."/>
            <person name="Mori M."/>
            <person name="Tomita M."/>
            <person name="Arakawa K."/>
        </authorList>
    </citation>
    <scope>NUCLEOTIDE SEQUENCE [LARGE SCALE GENOMIC DNA]</scope>
</reference>
<protein>
    <submittedName>
        <fullName evidence="2">Uncharacterized protein</fullName>
    </submittedName>
</protein>
<organism evidence="2 3">
    <name type="scientific">Araneus ventricosus</name>
    <name type="common">Orbweaver spider</name>
    <name type="synonym">Epeira ventricosa</name>
    <dbReference type="NCBI Taxonomy" id="182803"/>
    <lineage>
        <taxon>Eukaryota</taxon>
        <taxon>Metazoa</taxon>
        <taxon>Ecdysozoa</taxon>
        <taxon>Arthropoda</taxon>
        <taxon>Chelicerata</taxon>
        <taxon>Arachnida</taxon>
        <taxon>Araneae</taxon>
        <taxon>Araneomorphae</taxon>
        <taxon>Entelegynae</taxon>
        <taxon>Araneoidea</taxon>
        <taxon>Araneidae</taxon>
        <taxon>Araneus</taxon>
    </lineage>
</organism>
<feature type="region of interest" description="Disordered" evidence="1">
    <location>
        <begin position="1"/>
        <end position="23"/>
    </location>
</feature>
<dbReference type="EMBL" id="BGPR01004623">
    <property type="protein sequence ID" value="GBN01498.1"/>
    <property type="molecule type" value="Genomic_DNA"/>
</dbReference>
<keyword evidence="3" id="KW-1185">Reference proteome</keyword>
<evidence type="ECO:0000313" key="3">
    <source>
        <dbReference type="Proteomes" id="UP000499080"/>
    </source>
</evidence>
<evidence type="ECO:0000256" key="1">
    <source>
        <dbReference type="SAM" id="MobiDB-lite"/>
    </source>
</evidence>
<comment type="caution">
    <text evidence="2">The sequence shown here is derived from an EMBL/GenBank/DDBJ whole genome shotgun (WGS) entry which is preliminary data.</text>
</comment>
<name>A0A4Y2KGQ3_ARAVE</name>